<dbReference type="OrthoDB" id="5862692at2759"/>
<evidence type="ECO:0000259" key="1">
    <source>
        <dbReference type="SMART" id="SM00587"/>
    </source>
</evidence>
<dbReference type="PANTHER" id="PTHR23020:SF8">
    <property type="entry name" value="CHK KINASE-LIKE DOMAIN-CONTAINING PROTEIN"/>
    <property type="match status" value="1"/>
</dbReference>
<gene>
    <name evidence="2" type="ORF">SVUK_LOCUS4557</name>
</gene>
<protein>
    <recommendedName>
        <fullName evidence="1">CHK kinase-like domain-containing protein</fullName>
    </recommendedName>
</protein>
<sequence length="183" mass="20895">MKLPQGKFPAPKIYCVRKFSESNLLKGYIIMEYLENVKTVHIYENITLEAMREVLHALAVMEAMSLSFDSEEKNEITNKLFSELYGQMFTDSSIASGMKMLRNFGGEELSEKIDKLENVLPEIGDVVWADNLADVLGMRRVICHGDLWSGNLLWRQNGSHDLKLVAMVDYQASLLLILSLRLY</sequence>
<dbReference type="AlphaFoldDB" id="A0A3P7IR93"/>
<accession>A0A3P7IR93</accession>
<dbReference type="InterPro" id="IPR011009">
    <property type="entry name" value="Kinase-like_dom_sf"/>
</dbReference>
<dbReference type="InterPro" id="IPR012877">
    <property type="entry name" value="Dhs-27"/>
</dbReference>
<keyword evidence="3" id="KW-1185">Reference proteome</keyword>
<organism evidence="2 3">
    <name type="scientific">Strongylus vulgaris</name>
    <name type="common">Blood worm</name>
    <dbReference type="NCBI Taxonomy" id="40348"/>
    <lineage>
        <taxon>Eukaryota</taxon>
        <taxon>Metazoa</taxon>
        <taxon>Ecdysozoa</taxon>
        <taxon>Nematoda</taxon>
        <taxon>Chromadorea</taxon>
        <taxon>Rhabditida</taxon>
        <taxon>Rhabditina</taxon>
        <taxon>Rhabditomorpha</taxon>
        <taxon>Strongyloidea</taxon>
        <taxon>Strongylidae</taxon>
        <taxon>Strongylus</taxon>
    </lineage>
</organism>
<feature type="domain" description="CHK kinase-like" evidence="1">
    <location>
        <begin position="28"/>
        <end position="182"/>
    </location>
</feature>
<reference evidence="2 3" key="1">
    <citation type="submission" date="2018-11" db="EMBL/GenBank/DDBJ databases">
        <authorList>
            <consortium name="Pathogen Informatics"/>
        </authorList>
    </citation>
    <scope>NUCLEOTIDE SEQUENCE [LARGE SCALE GENOMIC DNA]</scope>
</reference>
<dbReference type="EMBL" id="UYYB01012650">
    <property type="protein sequence ID" value="VDM69559.1"/>
    <property type="molecule type" value="Genomic_DNA"/>
</dbReference>
<dbReference type="Pfam" id="PF07914">
    <property type="entry name" value="DUF1679"/>
    <property type="match status" value="1"/>
</dbReference>
<evidence type="ECO:0000313" key="2">
    <source>
        <dbReference type="EMBL" id="VDM69559.1"/>
    </source>
</evidence>
<proteinExistence type="predicted"/>
<dbReference type="SMART" id="SM00587">
    <property type="entry name" value="CHK"/>
    <property type="match status" value="1"/>
</dbReference>
<dbReference type="InterPro" id="IPR015897">
    <property type="entry name" value="CHK_kinase-like"/>
</dbReference>
<evidence type="ECO:0000313" key="3">
    <source>
        <dbReference type="Proteomes" id="UP000270094"/>
    </source>
</evidence>
<dbReference type="Proteomes" id="UP000270094">
    <property type="component" value="Unassembled WGS sequence"/>
</dbReference>
<name>A0A3P7IR93_STRVU</name>
<dbReference type="PANTHER" id="PTHR23020">
    <property type="entry name" value="UNCHARACTERIZED NUCLEAR HORMONE RECEPTOR-RELATED"/>
    <property type="match status" value="1"/>
</dbReference>
<dbReference type="SUPFAM" id="SSF56112">
    <property type="entry name" value="Protein kinase-like (PK-like)"/>
    <property type="match status" value="1"/>
</dbReference>
<dbReference type="Gene3D" id="3.90.1200.10">
    <property type="match status" value="1"/>
</dbReference>
<dbReference type="InterPro" id="IPR052961">
    <property type="entry name" value="Oxido-Kinase-like_Enzymes"/>
</dbReference>